<dbReference type="RefSeq" id="WP_035581504.1">
    <property type="nucleotide sequence ID" value="NZ_ARYJ01000005.1"/>
</dbReference>
<dbReference type="SUPFAM" id="SSF56801">
    <property type="entry name" value="Acetyl-CoA synthetase-like"/>
    <property type="match status" value="1"/>
</dbReference>
<organism evidence="5 6">
    <name type="scientific">Hyphomonas jannaschiana VP2</name>
    <dbReference type="NCBI Taxonomy" id="1280952"/>
    <lineage>
        <taxon>Bacteria</taxon>
        <taxon>Pseudomonadati</taxon>
        <taxon>Pseudomonadota</taxon>
        <taxon>Alphaproteobacteria</taxon>
        <taxon>Hyphomonadales</taxon>
        <taxon>Hyphomonadaceae</taxon>
        <taxon>Hyphomonas</taxon>
    </lineage>
</organism>
<name>A0A059FDC3_9PROT</name>
<feature type="domain" description="AMP-dependent synthetase/ligase" evidence="3">
    <location>
        <begin position="13"/>
        <end position="344"/>
    </location>
</feature>
<dbReference type="GO" id="GO:0006631">
    <property type="term" value="P:fatty acid metabolic process"/>
    <property type="evidence" value="ECO:0007669"/>
    <property type="project" value="TreeGrafter"/>
</dbReference>
<dbReference type="PANTHER" id="PTHR43201:SF5">
    <property type="entry name" value="MEDIUM-CHAIN ACYL-COA LIGASE ACSF2, MITOCHONDRIAL"/>
    <property type="match status" value="1"/>
</dbReference>
<evidence type="ECO:0000259" key="4">
    <source>
        <dbReference type="Pfam" id="PF13193"/>
    </source>
</evidence>
<dbReference type="eggNOG" id="COG0318">
    <property type="taxonomic scope" value="Bacteria"/>
</dbReference>
<keyword evidence="2 5" id="KW-0436">Ligase</keyword>
<dbReference type="InterPro" id="IPR042099">
    <property type="entry name" value="ANL_N_sf"/>
</dbReference>
<dbReference type="Pfam" id="PF00501">
    <property type="entry name" value="AMP-binding"/>
    <property type="match status" value="1"/>
</dbReference>
<feature type="domain" description="AMP-binding enzyme C-terminal" evidence="4">
    <location>
        <begin position="397"/>
        <end position="470"/>
    </location>
</feature>
<dbReference type="InterPro" id="IPR025110">
    <property type="entry name" value="AMP-bd_C"/>
</dbReference>
<dbReference type="STRING" id="1280952.HJA_09784"/>
<proteinExistence type="inferred from homology"/>
<evidence type="ECO:0000256" key="2">
    <source>
        <dbReference type="ARBA" id="ARBA00022598"/>
    </source>
</evidence>
<accession>A0A059FDC3</accession>
<dbReference type="OrthoDB" id="6187882at2"/>
<dbReference type="AlphaFoldDB" id="A0A059FDC3"/>
<dbReference type="EMBL" id="ARYJ01000005">
    <property type="protein sequence ID" value="KCZ88650.1"/>
    <property type="molecule type" value="Genomic_DNA"/>
</dbReference>
<dbReference type="Proteomes" id="UP000024816">
    <property type="component" value="Unassembled WGS sequence"/>
</dbReference>
<evidence type="ECO:0000256" key="1">
    <source>
        <dbReference type="ARBA" id="ARBA00006432"/>
    </source>
</evidence>
<keyword evidence="6" id="KW-1185">Reference proteome</keyword>
<evidence type="ECO:0000313" key="6">
    <source>
        <dbReference type="Proteomes" id="UP000024816"/>
    </source>
</evidence>
<dbReference type="PANTHER" id="PTHR43201">
    <property type="entry name" value="ACYL-COA SYNTHETASE"/>
    <property type="match status" value="1"/>
</dbReference>
<dbReference type="Gene3D" id="3.40.50.12780">
    <property type="entry name" value="N-terminal domain of ligase-like"/>
    <property type="match status" value="1"/>
</dbReference>
<evidence type="ECO:0000259" key="3">
    <source>
        <dbReference type="Pfam" id="PF00501"/>
    </source>
</evidence>
<protein>
    <submittedName>
        <fullName evidence="5">Bile acid-coenzyme A ligase</fullName>
    </submittedName>
</protein>
<dbReference type="Pfam" id="PF13193">
    <property type="entry name" value="AMP-binding_C"/>
    <property type="match status" value="1"/>
</dbReference>
<dbReference type="GO" id="GO:0031956">
    <property type="term" value="F:medium-chain fatty acid-CoA ligase activity"/>
    <property type="evidence" value="ECO:0007669"/>
    <property type="project" value="TreeGrafter"/>
</dbReference>
<dbReference type="Gene3D" id="3.30.300.30">
    <property type="match status" value="1"/>
</dbReference>
<dbReference type="InterPro" id="IPR045851">
    <property type="entry name" value="AMP-bd_C_sf"/>
</dbReference>
<gene>
    <name evidence="5" type="ORF">HJA_09784</name>
</gene>
<evidence type="ECO:0000313" key="5">
    <source>
        <dbReference type="EMBL" id="KCZ88650.1"/>
    </source>
</evidence>
<comment type="similarity">
    <text evidence="1">Belongs to the ATP-dependent AMP-binding enzyme family.</text>
</comment>
<sequence length="489" mass="53747">MAIITLSRILAFWAGKQPDRAAIDHEGVQISWAELDKRTNRLARAYEKLGVKQDDFVTIALPNGIEFFEACLATWKAGATPQPISARLPKHERDQIVELGKPSLVIGVPEGEYGDTPSVPENFVPDASLPDTELPERMAASIKAMTSGGSTGRPKLIVSKIPAAWDPELPYLEIPVQGAILIPGPLYHNGPFMWAMIALFKGCTVGITTRFDAEKTLATIERLKVDVVYTVPTMMRRIWALPEEVRNKYDLSSLKALWHLAAPCPAWLKECFIEWLGGDVIWELYAGTEGQGTTIIQGTEWLEHRGSVGKPVEACEMIVVDEDGNRLPPGEVGEIFMRPLEGPGTTYRYIGAEAKSLEGGWESLGDMGYMDADGYLYLTDRLSDMILSGGANIYPAEVEAAIDAYPGVQSSAVIGLPDEDMGARLHAIICRPEGAVDEADMLAHLSDMLVRYKIPKSFEYVSEAVRDDAGKVRRKTLREERIAAMAQDA</sequence>
<comment type="caution">
    <text evidence="5">The sequence shown here is derived from an EMBL/GenBank/DDBJ whole genome shotgun (WGS) entry which is preliminary data.</text>
</comment>
<dbReference type="PATRIC" id="fig|1280952.3.peg.1953"/>
<dbReference type="InterPro" id="IPR000873">
    <property type="entry name" value="AMP-dep_synth/lig_dom"/>
</dbReference>
<reference evidence="5 6" key="1">
    <citation type="journal article" date="2014" name="Antonie Van Leeuwenhoek">
        <title>Hyphomonas beringensis sp. nov. and Hyphomonas chukchiensis sp. nov., isolated from surface seawater of the Bering Sea and Chukchi Sea.</title>
        <authorList>
            <person name="Li C."/>
            <person name="Lai Q."/>
            <person name="Li G."/>
            <person name="Dong C."/>
            <person name="Wang J."/>
            <person name="Liao Y."/>
            <person name="Shao Z."/>
        </authorList>
    </citation>
    <scope>NUCLEOTIDE SEQUENCE [LARGE SCALE GENOMIC DNA]</scope>
    <source>
        <strain evidence="5 6">VP2</strain>
    </source>
</reference>